<dbReference type="PANTHER" id="PTHR43918:SF4">
    <property type="entry name" value="CARBOXYLIC ESTER HYDROLASE"/>
    <property type="match status" value="1"/>
</dbReference>
<keyword evidence="5" id="KW-0732">Signal</keyword>
<feature type="region of interest" description="Disordered" evidence="4">
    <location>
        <begin position="86"/>
        <end position="118"/>
    </location>
</feature>
<dbReference type="Proteomes" id="UP000095287">
    <property type="component" value="Unplaced"/>
</dbReference>
<evidence type="ECO:0000256" key="1">
    <source>
        <dbReference type="ARBA" id="ARBA00005964"/>
    </source>
</evidence>
<evidence type="ECO:0000256" key="2">
    <source>
        <dbReference type="ARBA" id="ARBA00022487"/>
    </source>
</evidence>
<feature type="domain" description="Carboxylesterase type B" evidence="6">
    <location>
        <begin position="24"/>
        <end position="84"/>
    </location>
</feature>
<sequence>MRAHLLVGLLLALALAEKPEEDLRVIQLSVGDLQGRQVTTKDGKTVYAYLGIPYANAPIGDLRFKAPETKRKWDGVLDATEYKASWKTPVHGPYPNLSPSSPVPTTPRSSRTRTRASS</sequence>
<keyword evidence="7" id="KW-1185">Reference proteome</keyword>
<dbReference type="Pfam" id="PF00135">
    <property type="entry name" value="COesterase"/>
    <property type="match status" value="1"/>
</dbReference>
<evidence type="ECO:0000259" key="6">
    <source>
        <dbReference type="Pfam" id="PF00135"/>
    </source>
</evidence>
<dbReference type="Gene3D" id="3.40.50.1820">
    <property type="entry name" value="alpha/beta hydrolase"/>
    <property type="match status" value="1"/>
</dbReference>
<dbReference type="AlphaFoldDB" id="A0A1I7YW66"/>
<dbReference type="SUPFAM" id="SSF53474">
    <property type="entry name" value="alpha/beta-Hydrolases"/>
    <property type="match status" value="1"/>
</dbReference>
<evidence type="ECO:0000313" key="8">
    <source>
        <dbReference type="WBParaSite" id="L893_g20455.t1"/>
    </source>
</evidence>
<protein>
    <submittedName>
        <fullName evidence="8">COesterase domain-containing protein</fullName>
    </submittedName>
</protein>
<reference evidence="8" key="1">
    <citation type="submission" date="2016-11" db="UniProtKB">
        <authorList>
            <consortium name="WormBaseParasite"/>
        </authorList>
    </citation>
    <scope>IDENTIFICATION</scope>
</reference>
<name>A0A1I7YW66_9BILA</name>
<dbReference type="InterPro" id="IPR029058">
    <property type="entry name" value="AB_hydrolase_fold"/>
</dbReference>
<evidence type="ECO:0000256" key="3">
    <source>
        <dbReference type="ARBA" id="ARBA00022801"/>
    </source>
</evidence>
<dbReference type="InterPro" id="IPR050654">
    <property type="entry name" value="AChE-related_enzymes"/>
</dbReference>
<organism evidence="7 8">
    <name type="scientific">Steinernema glaseri</name>
    <dbReference type="NCBI Taxonomy" id="37863"/>
    <lineage>
        <taxon>Eukaryota</taxon>
        <taxon>Metazoa</taxon>
        <taxon>Ecdysozoa</taxon>
        <taxon>Nematoda</taxon>
        <taxon>Chromadorea</taxon>
        <taxon>Rhabditida</taxon>
        <taxon>Tylenchina</taxon>
        <taxon>Panagrolaimomorpha</taxon>
        <taxon>Strongyloidoidea</taxon>
        <taxon>Steinernematidae</taxon>
        <taxon>Steinernema</taxon>
    </lineage>
</organism>
<evidence type="ECO:0000256" key="5">
    <source>
        <dbReference type="SAM" id="SignalP"/>
    </source>
</evidence>
<comment type="similarity">
    <text evidence="1">Belongs to the type-B carboxylesterase/lipase family.</text>
</comment>
<feature type="chain" id="PRO_5009312668" evidence="5">
    <location>
        <begin position="17"/>
        <end position="118"/>
    </location>
</feature>
<feature type="signal peptide" evidence="5">
    <location>
        <begin position="1"/>
        <end position="16"/>
    </location>
</feature>
<dbReference type="PANTHER" id="PTHR43918">
    <property type="entry name" value="ACETYLCHOLINESTERASE"/>
    <property type="match status" value="1"/>
</dbReference>
<dbReference type="WBParaSite" id="L893_g20455.t1">
    <property type="protein sequence ID" value="L893_g20455.t1"/>
    <property type="gene ID" value="L893_g20455"/>
</dbReference>
<evidence type="ECO:0000256" key="4">
    <source>
        <dbReference type="SAM" id="MobiDB-lite"/>
    </source>
</evidence>
<accession>A0A1I7YW66</accession>
<dbReference type="InterPro" id="IPR002018">
    <property type="entry name" value="CarbesteraseB"/>
</dbReference>
<dbReference type="GO" id="GO:0052689">
    <property type="term" value="F:carboxylic ester hydrolase activity"/>
    <property type="evidence" value="ECO:0007669"/>
    <property type="project" value="UniProtKB-KW"/>
</dbReference>
<proteinExistence type="inferred from homology"/>
<evidence type="ECO:0000313" key="7">
    <source>
        <dbReference type="Proteomes" id="UP000095287"/>
    </source>
</evidence>
<keyword evidence="2" id="KW-0719">Serine esterase</keyword>
<keyword evidence="3" id="KW-0378">Hydrolase</keyword>